<dbReference type="InterPro" id="IPR011990">
    <property type="entry name" value="TPR-like_helical_dom_sf"/>
</dbReference>
<feature type="short sequence motif" description="GXSXG" evidence="2">
    <location>
        <begin position="65"/>
        <end position="69"/>
    </location>
</feature>
<evidence type="ECO:0000313" key="5">
    <source>
        <dbReference type="Proteomes" id="UP001215598"/>
    </source>
</evidence>
<dbReference type="Gene3D" id="3.40.50.300">
    <property type="entry name" value="P-loop containing nucleotide triphosphate hydrolases"/>
    <property type="match status" value="1"/>
</dbReference>
<dbReference type="Pfam" id="PF00931">
    <property type="entry name" value="NB-ARC"/>
    <property type="match status" value="1"/>
</dbReference>
<dbReference type="PANTHER" id="PTHR46082">
    <property type="entry name" value="ATP/GTP-BINDING PROTEIN-RELATED"/>
    <property type="match status" value="1"/>
</dbReference>
<dbReference type="Gene3D" id="3.40.1090.10">
    <property type="entry name" value="Cytosolic phospholipase A2 catalytic domain"/>
    <property type="match status" value="1"/>
</dbReference>
<dbReference type="InterPro" id="IPR027417">
    <property type="entry name" value="P-loop_NTPase"/>
</dbReference>
<sequence>MSPPDVGLKLLALDGGGIRGLSELLIVKEIMHRLMFEENETRRISGLPLLKSTPKPCDYFDLIGGTSTGGIIALMLGRLRMDVDTAIMRYNELAKKVFSDVKLGVKDGKFKATKLEEAIKSTVKDITGDPETSLLEGGEAICRTFVCARNAHNMDANIPVLFRTYDSRETHSGCAIWEAARATSAAPTFFKRIEIGRRQPFIDGGLGRNNPSRLVLEEAQKVFQDRQLGCLVSIGTGQGNIISIDKPGFFQKLMPTDVIDALKGITTDCEATHQEMLGLFKNYPNVYFRLNVEQGMQGITLSEWEKLTYVEAHTAQYMKRKEGEDKLISVVKAIRSGASHLVIEQLTSPKPSVRSAKDRKLCPLPVSTFTGRKDILQKMHNSFDRDPGCQNVFVLHGLGGAGKSQLAYKFAHDSQANHRFSEVFYVDATNGQTLADDLRTLAPTAVGESAEAILRWLAGKREEWLLLFDNADDTQLDLSKFFPPCTFGNILITTRNQELCVHASSDSDSGVSDMDQEDARDLLFRLSRQRRNEEQDKLAAAIVKEVHCFALAVSQAGCYIHNHCTFSKYLKLYQSRRDQLLQRTETQKQKDHRLPVYTTWNLSYEKLSSAGKSMLQICSILHHKGISEEMFQKAATSGRELDDSNLQNEVTQLLAGLGKQGENWDSLVFLGVMKEIQSYSLIELDRQNNSYAVHPLVQHWSGTTIAGNKHRMQKCVLSIIGMSVSWMFRLEDYKYRHELLQHVIRSMDHQNIEGISLFVADRVARVYYEAGLWKEAEALQMVVMKTQRQTLGDEHPDTLHSMAHLAATYRQQGRWKDAEALEVVVMERRRNVLGDEHPDTLTSMANLAATYRHQGHWKDAEALEVVVMERRKNLLGDEHPDTLTSMANLAATYRHQGHWKDAEALEVVVMERRKTLLGDEHPDTLASMGHLAATYRHQGRWKDAEALEVVVMERMKTLLGDEHPDTLNSMGHLAATYRQQGRWKDAEALEVVVMERRKNVLGDEHPDTLTSMANLAATYWQQGRWKDAEALQLVVLERTKNWLGDEHPDTLHSMAHLAVTYRHQGHWKDAEALEVVVMETSKTLLGDEHPDTLNSMGNLAGTYLQQGRWKDAEALEVVVMERRKTLLGDEHPDTLASMGNLAATYRQQGRWKDAEALEVVVMETSKTLLGDDHPDTLNSMANLAATYRHQGRWKDAEALEVVVMERRKTLLGDEHPDTLASMGHLAATHRHQGRWKDAEALEVVVMERMKTLLGDEHPDTLTSMANLAATYWQQGRWKDAEALQLVVLERTKNWLGDEHPDTLHSMAHLAVTYRHQGHWKDAEALEVVVMETSKTLLGDEHPDTLNSMGNLAGTYLQQGRWKDAEALEVVVMERRKTLLGDEHPDTLASMGNLAATYRQQGRWKDAEALEVVVMERRKTLLGDEHPDTLASMGNLAATYRQQGRWKDAEALEVVVMERRKTLLGDEHPDTLISMTNLAATYRKQGRWTEAEVLEV</sequence>
<feature type="short sequence motif" description="GXGXXG" evidence="2">
    <location>
        <begin position="15"/>
        <end position="20"/>
    </location>
</feature>
<dbReference type="SUPFAM" id="SSF52151">
    <property type="entry name" value="FabD/lysophospholipase-like"/>
    <property type="match status" value="1"/>
</dbReference>
<evidence type="ECO:0000256" key="1">
    <source>
        <dbReference type="ARBA" id="ARBA00023098"/>
    </source>
</evidence>
<dbReference type="NCBIfam" id="NF040586">
    <property type="entry name" value="FxSxx_TPR"/>
    <property type="match status" value="1"/>
</dbReference>
<reference evidence="4" key="1">
    <citation type="submission" date="2023-03" db="EMBL/GenBank/DDBJ databases">
        <title>Massive genome expansion in bonnet fungi (Mycena s.s.) driven by repeated elements and novel gene families across ecological guilds.</title>
        <authorList>
            <consortium name="Lawrence Berkeley National Laboratory"/>
            <person name="Harder C.B."/>
            <person name="Miyauchi S."/>
            <person name="Viragh M."/>
            <person name="Kuo A."/>
            <person name="Thoen E."/>
            <person name="Andreopoulos B."/>
            <person name="Lu D."/>
            <person name="Skrede I."/>
            <person name="Drula E."/>
            <person name="Henrissat B."/>
            <person name="Morin E."/>
            <person name="Kohler A."/>
            <person name="Barry K."/>
            <person name="LaButti K."/>
            <person name="Morin E."/>
            <person name="Salamov A."/>
            <person name="Lipzen A."/>
            <person name="Mereny Z."/>
            <person name="Hegedus B."/>
            <person name="Baldrian P."/>
            <person name="Stursova M."/>
            <person name="Weitz H."/>
            <person name="Taylor A."/>
            <person name="Grigoriev I.V."/>
            <person name="Nagy L.G."/>
            <person name="Martin F."/>
            <person name="Kauserud H."/>
        </authorList>
    </citation>
    <scope>NUCLEOTIDE SEQUENCE</scope>
    <source>
        <strain evidence="4">CBHHK182m</strain>
    </source>
</reference>
<feature type="active site" description="Nucleophile" evidence="2">
    <location>
        <position position="67"/>
    </location>
</feature>
<organism evidence="4 5">
    <name type="scientific">Mycena metata</name>
    <dbReference type="NCBI Taxonomy" id="1033252"/>
    <lineage>
        <taxon>Eukaryota</taxon>
        <taxon>Fungi</taxon>
        <taxon>Dikarya</taxon>
        <taxon>Basidiomycota</taxon>
        <taxon>Agaricomycotina</taxon>
        <taxon>Agaricomycetes</taxon>
        <taxon>Agaricomycetidae</taxon>
        <taxon>Agaricales</taxon>
        <taxon>Marasmiineae</taxon>
        <taxon>Mycenaceae</taxon>
        <taxon>Mycena</taxon>
    </lineage>
</organism>
<dbReference type="InterPro" id="IPR002182">
    <property type="entry name" value="NB-ARC"/>
</dbReference>
<feature type="non-terminal residue" evidence="4">
    <location>
        <position position="1495"/>
    </location>
</feature>
<dbReference type="GO" id="GO:0016787">
    <property type="term" value="F:hydrolase activity"/>
    <property type="evidence" value="ECO:0007669"/>
    <property type="project" value="UniProtKB-UniRule"/>
</dbReference>
<feature type="domain" description="PNPLA" evidence="3">
    <location>
        <begin position="11"/>
        <end position="216"/>
    </location>
</feature>
<feature type="active site" description="Proton acceptor" evidence="2">
    <location>
        <position position="203"/>
    </location>
</feature>
<keyword evidence="1 2" id="KW-0443">Lipid metabolism</keyword>
<dbReference type="SUPFAM" id="SSF48452">
    <property type="entry name" value="TPR-like"/>
    <property type="match status" value="6"/>
</dbReference>
<feature type="short sequence motif" description="DGA/G" evidence="2">
    <location>
        <begin position="203"/>
        <end position="205"/>
    </location>
</feature>
<proteinExistence type="predicted"/>
<gene>
    <name evidence="4" type="ORF">B0H16DRAFT_1888734</name>
</gene>
<dbReference type="Pfam" id="PF13374">
    <property type="entry name" value="TPR_10"/>
    <property type="match status" value="18"/>
</dbReference>
<dbReference type="InterPro" id="IPR016035">
    <property type="entry name" value="Acyl_Trfase/lysoPLipase"/>
</dbReference>
<dbReference type="PANTHER" id="PTHR46082:SF6">
    <property type="entry name" value="AAA+ ATPASE DOMAIN-CONTAINING PROTEIN-RELATED"/>
    <property type="match status" value="1"/>
</dbReference>
<comment type="caution">
    <text evidence="4">The sequence shown here is derived from an EMBL/GenBank/DDBJ whole genome shotgun (WGS) entry which is preliminary data.</text>
</comment>
<dbReference type="EMBL" id="JARKIB010000076">
    <property type="protein sequence ID" value="KAJ7747516.1"/>
    <property type="molecule type" value="Genomic_DNA"/>
</dbReference>
<accession>A0AAD7IP78</accession>
<dbReference type="GO" id="GO:0016042">
    <property type="term" value="P:lipid catabolic process"/>
    <property type="evidence" value="ECO:0007669"/>
    <property type="project" value="UniProtKB-UniRule"/>
</dbReference>
<dbReference type="Gene3D" id="1.25.40.10">
    <property type="entry name" value="Tetratricopeptide repeat domain"/>
    <property type="match status" value="4"/>
</dbReference>
<keyword evidence="5" id="KW-1185">Reference proteome</keyword>
<evidence type="ECO:0000259" key="3">
    <source>
        <dbReference type="PROSITE" id="PS51635"/>
    </source>
</evidence>
<dbReference type="InterPro" id="IPR002641">
    <property type="entry name" value="PNPLA_dom"/>
</dbReference>
<dbReference type="GO" id="GO:0046486">
    <property type="term" value="P:glycerolipid metabolic process"/>
    <property type="evidence" value="ECO:0007669"/>
    <property type="project" value="UniProtKB-ARBA"/>
</dbReference>
<name>A0AAD7IP78_9AGAR</name>
<dbReference type="InterPro" id="IPR053137">
    <property type="entry name" value="NLR-like"/>
</dbReference>
<dbReference type="Pfam" id="PF01734">
    <property type="entry name" value="Patatin"/>
    <property type="match status" value="1"/>
</dbReference>
<dbReference type="Proteomes" id="UP001215598">
    <property type="component" value="Unassembled WGS sequence"/>
</dbReference>
<evidence type="ECO:0000256" key="2">
    <source>
        <dbReference type="PROSITE-ProRule" id="PRU01161"/>
    </source>
</evidence>
<dbReference type="CDD" id="cd07216">
    <property type="entry name" value="Pat17_PNPLA8_PNPLA9_like3"/>
    <property type="match status" value="1"/>
</dbReference>
<keyword evidence="2" id="KW-0442">Lipid degradation</keyword>
<protein>
    <recommendedName>
        <fullName evidence="3">PNPLA domain-containing protein</fullName>
    </recommendedName>
</protein>
<evidence type="ECO:0000313" key="4">
    <source>
        <dbReference type="EMBL" id="KAJ7747516.1"/>
    </source>
</evidence>
<dbReference type="PRINTS" id="PR00381">
    <property type="entry name" value="KINESINLIGHT"/>
</dbReference>
<dbReference type="PROSITE" id="PS51635">
    <property type="entry name" value="PNPLA"/>
    <property type="match status" value="1"/>
</dbReference>
<dbReference type="SUPFAM" id="SSF52540">
    <property type="entry name" value="P-loop containing nucleoside triphosphate hydrolases"/>
    <property type="match status" value="1"/>
</dbReference>
<keyword evidence="2" id="KW-0378">Hydrolase</keyword>
<dbReference type="GO" id="GO:0043531">
    <property type="term" value="F:ADP binding"/>
    <property type="evidence" value="ECO:0007669"/>
    <property type="project" value="InterPro"/>
</dbReference>